<dbReference type="PANTHER" id="PTHR30213:SF0">
    <property type="entry name" value="UPF0761 MEMBRANE PROTEIN YIHY"/>
    <property type="match status" value="1"/>
</dbReference>
<feature type="transmembrane region" description="Helical" evidence="6">
    <location>
        <begin position="21"/>
        <end position="43"/>
    </location>
</feature>
<dbReference type="RefSeq" id="WP_078817680.1">
    <property type="nucleotide sequence ID" value="NZ_FUYJ01000003.1"/>
</dbReference>
<keyword evidence="8" id="KW-1185">Reference proteome</keyword>
<evidence type="ECO:0000256" key="5">
    <source>
        <dbReference type="ARBA" id="ARBA00023136"/>
    </source>
</evidence>
<dbReference type="GO" id="GO:0005886">
    <property type="term" value="C:plasma membrane"/>
    <property type="evidence" value="ECO:0007669"/>
    <property type="project" value="UniProtKB-SubCell"/>
</dbReference>
<dbReference type="NCBIfam" id="TIGR00765">
    <property type="entry name" value="yihY_not_rbn"/>
    <property type="match status" value="1"/>
</dbReference>
<dbReference type="AlphaFoldDB" id="A0A1T4YC74"/>
<keyword evidence="4 6" id="KW-1133">Transmembrane helix</keyword>
<dbReference type="Proteomes" id="UP000190042">
    <property type="component" value="Unassembled WGS sequence"/>
</dbReference>
<evidence type="ECO:0000256" key="3">
    <source>
        <dbReference type="ARBA" id="ARBA00022692"/>
    </source>
</evidence>
<reference evidence="8" key="1">
    <citation type="submission" date="2017-02" db="EMBL/GenBank/DDBJ databases">
        <authorList>
            <person name="Varghese N."/>
            <person name="Submissions S."/>
        </authorList>
    </citation>
    <scope>NUCLEOTIDE SEQUENCE [LARGE SCALE GENOMIC DNA]</scope>
    <source>
        <strain evidence="8">DSM 23966</strain>
    </source>
</reference>
<dbReference type="Pfam" id="PF03631">
    <property type="entry name" value="Virul_fac_BrkB"/>
    <property type="match status" value="1"/>
</dbReference>
<keyword evidence="2" id="KW-1003">Cell membrane</keyword>
<feature type="transmembrane region" description="Helical" evidence="6">
    <location>
        <begin position="199"/>
        <end position="218"/>
    </location>
</feature>
<evidence type="ECO:0000256" key="6">
    <source>
        <dbReference type="SAM" id="Phobius"/>
    </source>
</evidence>
<organism evidence="7 8">
    <name type="scientific">Sporosarcina newyorkensis</name>
    <dbReference type="NCBI Taxonomy" id="759851"/>
    <lineage>
        <taxon>Bacteria</taxon>
        <taxon>Bacillati</taxon>
        <taxon>Bacillota</taxon>
        <taxon>Bacilli</taxon>
        <taxon>Bacillales</taxon>
        <taxon>Caryophanaceae</taxon>
        <taxon>Sporosarcina</taxon>
    </lineage>
</organism>
<gene>
    <name evidence="7" type="ORF">SAMN04244570_2270</name>
</gene>
<dbReference type="InterPro" id="IPR017039">
    <property type="entry name" value="Virul_fac_BrkB"/>
</dbReference>
<dbReference type="EMBL" id="FUYJ01000003">
    <property type="protein sequence ID" value="SKA99118.1"/>
    <property type="molecule type" value="Genomic_DNA"/>
</dbReference>
<keyword evidence="5 6" id="KW-0472">Membrane</keyword>
<evidence type="ECO:0000256" key="2">
    <source>
        <dbReference type="ARBA" id="ARBA00022475"/>
    </source>
</evidence>
<keyword evidence="3 6" id="KW-0812">Transmembrane</keyword>
<proteinExistence type="predicted"/>
<evidence type="ECO:0000256" key="1">
    <source>
        <dbReference type="ARBA" id="ARBA00004651"/>
    </source>
</evidence>
<feature type="transmembrane region" description="Helical" evidence="6">
    <location>
        <begin position="230"/>
        <end position="259"/>
    </location>
</feature>
<evidence type="ECO:0000256" key="4">
    <source>
        <dbReference type="ARBA" id="ARBA00022989"/>
    </source>
</evidence>
<name>A0A1T4YC74_9BACL</name>
<sequence length="268" mass="31079">MIITIVQRFFKERFFDQAAQNAYYLLLSVLPFLLVVLSLVQFLPVQEASILALLRPFVPEESFQLIEQSVQSMIYKSHGKLLLLSVLAALWTSSIAVQSFARSLDLTNEKRPRQPFWISLIRNIGVTVLFMLVVPLSLFLPLLEKLLHTVIAYYDVLEDWQGWLYIWPNIKWGLGTIFLLLFFLLFYQLVPTGKMKWKEALPGAVFSAFGWQLVSLLFGDYVSRVDYSRLYGQLAGIIMLVLWFYLTAVIILLSGLLNAEWKRRGRFR</sequence>
<evidence type="ECO:0000313" key="8">
    <source>
        <dbReference type="Proteomes" id="UP000190042"/>
    </source>
</evidence>
<feature type="transmembrane region" description="Helical" evidence="6">
    <location>
        <begin position="163"/>
        <end position="187"/>
    </location>
</feature>
<feature type="transmembrane region" description="Helical" evidence="6">
    <location>
        <begin position="81"/>
        <end position="100"/>
    </location>
</feature>
<dbReference type="PIRSF" id="PIRSF035875">
    <property type="entry name" value="RNase_BN"/>
    <property type="match status" value="1"/>
</dbReference>
<feature type="transmembrane region" description="Helical" evidence="6">
    <location>
        <begin position="120"/>
        <end position="143"/>
    </location>
</feature>
<comment type="subcellular location">
    <subcellularLocation>
        <location evidence="1">Cell membrane</location>
        <topology evidence="1">Multi-pass membrane protein</topology>
    </subcellularLocation>
</comment>
<evidence type="ECO:0000313" key="7">
    <source>
        <dbReference type="EMBL" id="SKA99118.1"/>
    </source>
</evidence>
<protein>
    <submittedName>
        <fullName evidence="7">Membrane protein</fullName>
    </submittedName>
</protein>
<accession>A0A1T4YC74</accession>
<dbReference type="PANTHER" id="PTHR30213">
    <property type="entry name" value="INNER MEMBRANE PROTEIN YHJD"/>
    <property type="match status" value="1"/>
</dbReference>